<dbReference type="Proteomes" id="UP001321760">
    <property type="component" value="Unassembled WGS sequence"/>
</dbReference>
<feature type="region of interest" description="Disordered" evidence="1">
    <location>
        <begin position="1"/>
        <end position="29"/>
    </location>
</feature>
<evidence type="ECO:0000313" key="3">
    <source>
        <dbReference type="EMBL" id="KAK4445110.1"/>
    </source>
</evidence>
<protein>
    <submittedName>
        <fullName evidence="3">Uncharacterized protein</fullName>
    </submittedName>
</protein>
<evidence type="ECO:0000313" key="4">
    <source>
        <dbReference type="Proteomes" id="UP001321760"/>
    </source>
</evidence>
<reference evidence="3" key="2">
    <citation type="submission" date="2023-05" db="EMBL/GenBank/DDBJ databases">
        <authorList>
            <consortium name="Lawrence Berkeley National Laboratory"/>
            <person name="Steindorff A."/>
            <person name="Hensen N."/>
            <person name="Bonometti L."/>
            <person name="Westerberg I."/>
            <person name="Brannstrom I.O."/>
            <person name="Guillou S."/>
            <person name="Cros-Aarteil S."/>
            <person name="Calhoun S."/>
            <person name="Haridas S."/>
            <person name="Kuo A."/>
            <person name="Mondo S."/>
            <person name="Pangilinan J."/>
            <person name="Riley R."/>
            <person name="Labutti K."/>
            <person name="Andreopoulos B."/>
            <person name="Lipzen A."/>
            <person name="Chen C."/>
            <person name="Yanf M."/>
            <person name="Daum C."/>
            <person name="Ng V."/>
            <person name="Clum A."/>
            <person name="Ohm R."/>
            <person name="Martin F."/>
            <person name="Silar P."/>
            <person name="Natvig D."/>
            <person name="Lalanne C."/>
            <person name="Gautier V."/>
            <person name="Ament-Velasquez S.L."/>
            <person name="Kruys A."/>
            <person name="Hutchinson M.I."/>
            <person name="Powell A.J."/>
            <person name="Barry K."/>
            <person name="Miller A.N."/>
            <person name="Grigoriev I.V."/>
            <person name="Debuchy R."/>
            <person name="Gladieux P."/>
            <person name="Thoren M.H."/>
            <person name="Johannesson H."/>
        </authorList>
    </citation>
    <scope>NUCLEOTIDE SEQUENCE</scope>
    <source>
        <strain evidence="3">PSN243</strain>
    </source>
</reference>
<keyword evidence="2" id="KW-1133">Transmembrane helix</keyword>
<keyword evidence="4" id="KW-1185">Reference proteome</keyword>
<name>A0AAV9GAX5_9PEZI</name>
<feature type="transmembrane region" description="Helical" evidence="2">
    <location>
        <begin position="65"/>
        <end position="85"/>
    </location>
</feature>
<organism evidence="3 4">
    <name type="scientific">Podospora aff. communis PSN243</name>
    <dbReference type="NCBI Taxonomy" id="3040156"/>
    <lineage>
        <taxon>Eukaryota</taxon>
        <taxon>Fungi</taxon>
        <taxon>Dikarya</taxon>
        <taxon>Ascomycota</taxon>
        <taxon>Pezizomycotina</taxon>
        <taxon>Sordariomycetes</taxon>
        <taxon>Sordariomycetidae</taxon>
        <taxon>Sordariales</taxon>
        <taxon>Podosporaceae</taxon>
        <taxon>Podospora</taxon>
    </lineage>
</organism>
<evidence type="ECO:0000256" key="1">
    <source>
        <dbReference type="SAM" id="MobiDB-lite"/>
    </source>
</evidence>
<gene>
    <name evidence="3" type="ORF">QBC34DRAFT_384698</name>
</gene>
<comment type="caution">
    <text evidence="3">The sequence shown here is derived from an EMBL/GenBank/DDBJ whole genome shotgun (WGS) entry which is preliminary data.</text>
</comment>
<evidence type="ECO:0000256" key="2">
    <source>
        <dbReference type="SAM" id="Phobius"/>
    </source>
</evidence>
<reference evidence="3" key="1">
    <citation type="journal article" date="2023" name="Mol. Phylogenet. Evol.">
        <title>Genome-scale phylogeny and comparative genomics of the fungal order Sordariales.</title>
        <authorList>
            <person name="Hensen N."/>
            <person name="Bonometti L."/>
            <person name="Westerberg I."/>
            <person name="Brannstrom I.O."/>
            <person name="Guillou S."/>
            <person name="Cros-Aarteil S."/>
            <person name="Calhoun S."/>
            <person name="Haridas S."/>
            <person name="Kuo A."/>
            <person name="Mondo S."/>
            <person name="Pangilinan J."/>
            <person name="Riley R."/>
            <person name="LaButti K."/>
            <person name="Andreopoulos B."/>
            <person name="Lipzen A."/>
            <person name="Chen C."/>
            <person name="Yan M."/>
            <person name="Daum C."/>
            <person name="Ng V."/>
            <person name="Clum A."/>
            <person name="Steindorff A."/>
            <person name="Ohm R.A."/>
            <person name="Martin F."/>
            <person name="Silar P."/>
            <person name="Natvig D.O."/>
            <person name="Lalanne C."/>
            <person name="Gautier V."/>
            <person name="Ament-Velasquez S.L."/>
            <person name="Kruys A."/>
            <person name="Hutchinson M.I."/>
            <person name="Powell A.J."/>
            <person name="Barry K."/>
            <person name="Miller A.N."/>
            <person name="Grigoriev I.V."/>
            <person name="Debuchy R."/>
            <person name="Gladieux P."/>
            <person name="Hiltunen Thoren M."/>
            <person name="Johannesson H."/>
        </authorList>
    </citation>
    <scope>NUCLEOTIDE SEQUENCE</scope>
    <source>
        <strain evidence="3">PSN243</strain>
    </source>
</reference>
<proteinExistence type="predicted"/>
<keyword evidence="2" id="KW-0812">Transmembrane</keyword>
<keyword evidence="2" id="KW-0472">Membrane</keyword>
<dbReference type="EMBL" id="MU865969">
    <property type="protein sequence ID" value="KAK4445110.1"/>
    <property type="molecule type" value="Genomic_DNA"/>
</dbReference>
<sequence>MRQLLVNNGGRASPRGKDTNSQPLLYTDAKPEASLSTSLEMEGPEDEDSPEENAVLALALLQHEIMILLIVAAIIVALLATLLVLPELLFSHSPVGWSSHNSIPPLFPTSTTTVTVTATPSTTSTATQTSQPSQANPFLWKASRIDVIFSHHGDSQCKWDLAIPQNVGIASGEFYCVHCLCDETLERLLYVERRTYFGEVMEIPRTTIGCGQYLCLGITETLDSQLPLSLVAPPHQRFKLGDWLEVFDH</sequence>
<accession>A0AAV9GAX5</accession>
<dbReference type="AlphaFoldDB" id="A0AAV9GAX5"/>